<dbReference type="AlphaFoldDB" id="A0A345YJD5"/>
<evidence type="ECO:0000313" key="4">
    <source>
        <dbReference type="Proteomes" id="UP000254508"/>
    </source>
</evidence>
<organism evidence="3 4">
    <name type="scientific">Erythrobacter aureus</name>
    <dbReference type="NCBI Taxonomy" id="2182384"/>
    <lineage>
        <taxon>Bacteria</taxon>
        <taxon>Pseudomonadati</taxon>
        <taxon>Pseudomonadota</taxon>
        <taxon>Alphaproteobacteria</taxon>
        <taxon>Sphingomonadales</taxon>
        <taxon>Erythrobacteraceae</taxon>
        <taxon>Erythrobacter/Porphyrobacter group</taxon>
        <taxon>Erythrobacter</taxon>
    </lineage>
</organism>
<geneLocation type="plasmid" evidence="3 4">
    <name>unnamed</name>
</geneLocation>
<dbReference type="EMBL" id="CP031358">
    <property type="protein sequence ID" value="AXK44037.1"/>
    <property type="molecule type" value="Genomic_DNA"/>
</dbReference>
<sequence length="241" mass="26476">MAFLSPLLSFIGCLVMAYAGCLLITRSKKPSYLKTIKSRQASQAAGIVVLLLGGGALLSTFAGKSSQIEKIEPRYVSPTIPQTPTPIQLTQPPRVETPVRPSQSNGLAYDTPFPANGKIERTLALTGNIAQMEIRNLSGQNMIAIWYYNTAVGDQEAARMYITAGQSARIDLPTFDYRLAGLFANPELGLVRGFTPNQIPRDFGFIDLKRPARMLSSQPTLYVKTYGQKSFRPGYEKHATR</sequence>
<evidence type="ECO:0000313" key="3">
    <source>
        <dbReference type="EMBL" id="AXK44037.1"/>
    </source>
</evidence>
<dbReference type="KEGG" id="err:DVR09_16420"/>
<keyword evidence="3" id="KW-0614">Plasmid</keyword>
<keyword evidence="2" id="KW-0812">Transmembrane</keyword>
<name>A0A345YJD5_9SPHN</name>
<evidence type="ECO:0000256" key="2">
    <source>
        <dbReference type="SAM" id="Phobius"/>
    </source>
</evidence>
<keyword evidence="4" id="KW-1185">Reference proteome</keyword>
<reference evidence="3 4" key="1">
    <citation type="submission" date="2018-07" db="EMBL/GenBank/DDBJ databases">
        <title>Genome sequence of Erythrobacter strain YH-07, an antagonistic bacterium isolated from Yellow Sea.</title>
        <authorList>
            <person name="Tang T."/>
            <person name="Liu Q."/>
            <person name="Sun X."/>
        </authorList>
    </citation>
    <scope>NUCLEOTIDE SEQUENCE [LARGE SCALE GENOMIC DNA]</scope>
    <source>
        <strain evidence="3 4">YH-07</strain>
        <plasmid evidence="3 4">unnamed</plasmid>
    </source>
</reference>
<protein>
    <submittedName>
        <fullName evidence="3">Uncharacterized protein</fullName>
    </submittedName>
</protein>
<dbReference type="Proteomes" id="UP000254508">
    <property type="component" value="Plasmid unnamed"/>
</dbReference>
<keyword evidence="2" id="KW-1133">Transmembrane helix</keyword>
<evidence type="ECO:0000256" key="1">
    <source>
        <dbReference type="SAM" id="MobiDB-lite"/>
    </source>
</evidence>
<feature type="transmembrane region" description="Helical" evidence="2">
    <location>
        <begin position="6"/>
        <end position="24"/>
    </location>
</feature>
<feature type="region of interest" description="Disordered" evidence="1">
    <location>
        <begin position="81"/>
        <end position="111"/>
    </location>
</feature>
<proteinExistence type="predicted"/>
<feature type="transmembrane region" description="Helical" evidence="2">
    <location>
        <begin position="44"/>
        <end position="63"/>
    </location>
</feature>
<gene>
    <name evidence="3" type="ORF">DVR09_16420</name>
</gene>
<accession>A0A345YJD5</accession>
<feature type="compositionally biased region" description="Low complexity" evidence="1">
    <location>
        <begin position="81"/>
        <end position="93"/>
    </location>
</feature>
<keyword evidence="2" id="KW-0472">Membrane</keyword>